<dbReference type="AlphaFoldDB" id="A0A080ZFM3"/>
<name>A0A080ZFM3_PHYNI</name>
<protein>
    <submittedName>
        <fullName evidence="2">Uncharacterized protein</fullName>
    </submittedName>
</protein>
<dbReference type="Proteomes" id="UP000028582">
    <property type="component" value="Unassembled WGS sequence"/>
</dbReference>
<feature type="region of interest" description="Disordered" evidence="1">
    <location>
        <begin position="207"/>
        <end position="234"/>
    </location>
</feature>
<feature type="compositionally biased region" description="Low complexity" evidence="1">
    <location>
        <begin position="249"/>
        <end position="264"/>
    </location>
</feature>
<reference evidence="2 3" key="1">
    <citation type="submission" date="2013-11" db="EMBL/GenBank/DDBJ databases">
        <title>The Genome Sequence of Phytophthora parasitica P1976.</title>
        <authorList>
            <consortium name="The Broad Institute Genomics Platform"/>
            <person name="Russ C."/>
            <person name="Tyler B."/>
            <person name="Panabieres F."/>
            <person name="Shan W."/>
            <person name="Tripathy S."/>
            <person name="Grunwald N."/>
            <person name="Machado M."/>
            <person name="Johnson C.S."/>
            <person name="Walker B."/>
            <person name="Young S."/>
            <person name="Zeng Q."/>
            <person name="Gargeya S."/>
            <person name="Fitzgerald M."/>
            <person name="Haas B."/>
            <person name="Abouelleil A."/>
            <person name="Allen A.W."/>
            <person name="Alvarado L."/>
            <person name="Arachchi H.M."/>
            <person name="Berlin A.M."/>
            <person name="Chapman S.B."/>
            <person name="Gainer-Dewar J."/>
            <person name="Goldberg J."/>
            <person name="Griggs A."/>
            <person name="Gujja S."/>
            <person name="Hansen M."/>
            <person name="Howarth C."/>
            <person name="Imamovic A."/>
            <person name="Ireland A."/>
            <person name="Larimer J."/>
            <person name="McCowan C."/>
            <person name="Murphy C."/>
            <person name="Pearson M."/>
            <person name="Poon T.W."/>
            <person name="Priest M."/>
            <person name="Roberts A."/>
            <person name="Saif S."/>
            <person name="Shea T."/>
            <person name="Sisk P."/>
            <person name="Sykes S."/>
            <person name="Wortman J."/>
            <person name="Nusbaum C."/>
            <person name="Birren B."/>
        </authorList>
    </citation>
    <scope>NUCLEOTIDE SEQUENCE [LARGE SCALE GENOMIC DNA]</scope>
    <source>
        <strain evidence="2 3">P1976</strain>
    </source>
</reference>
<evidence type="ECO:0000313" key="2">
    <source>
        <dbReference type="EMBL" id="ETO65434.1"/>
    </source>
</evidence>
<sequence length="355" mass="39817">MTLKGSPQSTAERRREREMQYELLKFHRDQTDPIATTITKKRVREPRVDLESNPFCADRQLADSYQQLNFNKNPRFYSVSIQDGARVEQNPRNHSSFINQSADLLANSRFDARARPEFSTLPPATSYTPAVAQFAIPKVVSVDPSNLRKPSNNKNNIESNGLKDVKASTRHLFPPGHDEYSAHLTSHSVTFGHRPSSAARMFDHLSNSISGANSPRNPSSKTSSRRASSTPVRTGMSVMELAQLLAPAKSTKSSSIGSKSSTSTLQRWRAGSTSTSINSYEAFSLDKEVDDELERQDADRKKKARELELEKGFINYVYNPPREHKPGQFAPPDQTTAQLIDKYRKLTVGKMPDIF</sequence>
<accession>A0A080ZFM3</accession>
<evidence type="ECO:0000256" key="1">
    <source>
        <dbReference type="SAM" id="MobiDB-lite"/>
    </source>
</evidence>
<gene>
    <name evidence="2" type="ORF">F444_17260</name>
</gene>
<organism evidence="2 3">
    <name type="scientific">Phytophthora nicotianae P1976</name>
    <dbReference type="NCBI Taxonomy" id="1317066"/>
    <lineage>
        <taxon>Eukaryota</taxon>
        <taxon>Sar</taxon>
        <taxon>Stramenopiles</taxon>
        <taxon>Oomycota</taxon>
        <taxon>Peronosporomycetes</taxon>
        <taxon>Peronosporales</taxon>
        <taxon>Peronosporaceae</taxon>
        <taxon>Phytophthora</taxon>
    </lineage>
</organism>
<dbReference type="OrthoDB" id="71634at2759"/>
<comment type="caution">
    <text evidence="2">The sequence shown here is derived from an EMBL/GenBank/DDBJ whole genome shotgun (WGS) entry which is preliminary data.</text>
</comment>
<evidence type="ECO:0000313" key="3">
    <source>
        <dbReference type="Proteomes" id="UP000028582"/>
    </source>
</evidence>
<proteinExistence type="predicted"/>
<feature type="compositionally biased region" description="Polar residues" evidence="1">
    <location>
        <begin position="207"/>
        <end position="218"/>
    </location>
</feature>
<dbReference type="EMBL" id="ANJA01003188">
    <property type="protein sequence ID" value="ETO65434.1"/>
    <property type="molecule type" value="Genomic_DNA"/>
</dbReference>
<feature type="compositionally biased region" description="Low complexity" evidence="1">
    <location>
        <begin position="219"/>
        <end position="230"/>
    </location>
</feature>
<feature type="region of interest" description="Disordered" evidence="1">
    <location>
        <begin position="246"/>
        <end position="271"/>
    </location>
</feature>